<name>A0A9Q3IBA5_9BASI</name>
<accession>A0A9Q3IBA5</accession>
<proteinExistence type="predicted"/>
<comment type="caution">
    <text evidence="1">The sequence shown here is derived from an EMBL/GenBank/DDBJ whole genome shotgun (WGS) entry which is preliminary data.</text>
</comment>
<dbReference type="Proteomes" id="UP000765509">
    <property type="component" value="Unassembled WGS sequence"/>
</dbReference>
<sequence>MKLPLRLTSPDKAQWRTAIEEELRNMNNMGVYDIAPLPGGHHVLGGGWVFVKKAATQSSTTRFKARYVARGNRQAERKSN</sequence>
<evidence type="ECO:0008006" key="3">
    <source>
        <dbReference type="Google" id="ProtNLM"/>
    </source>
</evidence>
<evidence type="ECO:0000313" key="1">
    <source>
        <dbReference type="EMBL" id="MBW0536876.1"/>
    </source>
</evidence>
<reference evidence="1" key="1">
    <citation type="submission" date="2021-03" db="EMBL/GenBank/DDBJ databases">
        <title>Draft genome sequence of rust myrtle Austropuccinia psidii MF-1, a brazilian biotype.</title>
        <authorList>
            <person name="Quecine M.C."/>
            <person name="Pachon D.M.R."/>
            <person name="Bonatelli M.L."/>
            <person name="Correr F.H."/>
            <person name="Franceschini L.M."/>
            <person name="Leite T.F."/>
            <person name="Margarido G.R.A."/>
            <person name="Almeida C.A."/>
            <person name="Ferrarezi J.A."/>
            <person name="Labate C.A."/>
        </authorList>
    </citation>
    <scope>NUCLEOTIDE SEQUENCE</scope>
    <source>
        <strain evidence="1">MF-1</strain>
    </source>
</reference>
<keyword evidence="2" id="KW-1185">Reference proteome</keyword>
<dbReference type="EMBL" id="AVOT02041525">
    <property type="protein sequence ID" value="MBW0536876.1"/>
    <property type="molecule type" value="Genomic_DNA"/>
</dbReference>
<organism evidence="1 2">
    <name type="scientific">Austropuccinia psidii MF-1</name>
    <dbReference type="NCBI Taxonomy" id="1389203"/>
    <lineage>
        <taxon>Eukaryota</taxon>
        <taxon>Fungi</taxon>
        <taxon>Dikarya</taxon>
        <taxon>Basidiomycota</taxon>
        <taxon>Pucciniomycotina</taxon>
        <taxon>Pucciniomycetes</taxon>
        <taxon>Pucciniales</taxon>
        <taxon>Sphaerophragmiaceae</taxon>
        <taxon>Austropuccinia</taxon>
    </lineage>
</organism>
<dbReference type="OrthoDB" id="3768101at2759"/>
<evidence type="ECO:0000313" key="2">
    <source>
        <dbReference type="Proteomes" id="UP000765509"/>
    </source>
</evidence>
<protein>
    <recommendedName>
        <fullName evidence="3">Reverse transcriptase Ty1/copia-type domain-containing protein</fullName>
    </recommendedName>
</protein>
<gene>
    <name evidence="1" type="ORF">O181_076591</name>
</gene>
<dbReference type="AlphaFoldDB" id="A0A9Q3IBA5"/>